<sequence length="343" mass="38650">APGRRVITTPSIWLRKDDGSELYGKKLGRKIGGGTLGGSKGLQWTQDVEDTPIEELDRKKRLRTNRYDLRPSKQRFIFEKWWILEDSYEGEIRRLWEGSRGDVPDRLVAFSEDDCIFFGEASDRGSYAMNGILKECEFWSSKKFGVSSIKGALFFRSGKVFRAPKCGGKGGKNKALHEGIHQSPHGTASFIQSYISELEMSNRSGSGIVCRNCVGEVLGSKMVVKNCVQTLFAVEALECLQAVLTGLGLGLRHQKEDYRETNWLTWMEEYRDRRVYSGIRQKNITSTGVVIGNGGNGKEKKGIWKIDQLDEEYNHQKGVLVSKIDVLPNGRGDDSIQWLVLDN</sequence>
<dbReference type="Proteomes" id="UP000593574">
    <property type="component" value="Unassembled WGS sequence"/>
</dbReference>
<evidence type="ECO:0000313" key="2">
    <source>
        <dbReference type="Proteomes" id="UP000593574"/>
    </source>
</evidence>
<evidence type="ECO:0000313" key="1">
    <source>
        <dbReference type="EMBL" id="MBA0704892.1"/>
    </source>
</evidence>
<reference evidence="1 2" key="1">
    <citation type="journal article" date="2019" name="Genome Biol. Evol.">
        <title>Insights into the evolution of the New World diploid cottons (Gossypium, subgenus Houzingenia) based on genome sequencing.</title>
        <authorList>
            <person name="Grover C.E."/>
            <person name="Arick M.A. 2nd"/>
            <person name="Thrash A."/>
            <person name="Conover J.L."/>
            <person name="Sanders W.S."/>
            <person name="Peterson D.G."/>
            <person name="Frelichowski J.E."/>
            <person name="Scheffler J.A."/>
            <person name="Scheffler B.E."/>
            <person name="Wendel J.F."/>
        </authorList>
    </citation>
    <scope>NUCLEOTIDE SEQUENCE [LARGE SCALE GENOMIC DNA]</scope>
    <source>
        <strain evidence="1">4</strain>
        <tissue evidence="1">Leaf</tissue>
    </source>
</reference>
<name>A0A7J8YZY8_9ROSI</name>
<accession>A0A7J8YZY8</accession>
<organism evidence="1 2">
    <name type="scientific">Gossypium laxum</name>
    <dbReference type="NCBI Taxonomy" id="34288"/>
    <lineage>
        <taxon>Eukaryota</taxon>
        <taxon>Viridiplantae</taxon>
        <taxon>Streptophyta</taxon>
        <taxon>Embryophyta</taxon>
        <taxon>Tracheophyta</taxon>
        <taxon>Spermatophyta</taxon>
        <taxon>Magnoliopsida</taxon>
        <taxon>eudicotyledons</taxon>
        <taxon>Gunneridae</taxon>
        <taxon>Pentapetalae</taxon>
        <taxon>rosids</taxon>
        <taxon>malvids</taxon>
        <taxon>Malvales</taxon>
        <taxon>Malvaceae</taxon>
        <taxon>Malvoideae</taxon>
        <taxon>Gossypium</taxon>
    </lineage>
</organism>
<dbReference type="EMBL" id="JABEZV010000001">
    <property type="protein sequence ID" value="MBA0704892.1"/>
    <property type="molecule type" value="Genomic_DNA"/>
</dbReference>
<feature type="non-terminal residue" evidence="1">
    <location>
        <position position="343"/>
    </location>
</feature>
<proteinExistence type="predicted"/>
<protein>
    <submittedName>
        <fullName evidence="1">Uncharacterized protein</fullName>
    </submittedName>
</protein>
<keyword evidence="2" id="KW-1185">Reference proteome</keyword>
<gene>
    <name evidence="1" type="ORF">Golax_017119</name>
</gene>
<comment type="caution">
    <text evidence="1">The sequence shown here is derived from an EMBL/GenBank/DDBJ whole genome shotgun (WGS) entry which is preliminary data.</text>
</comment>
<dbReference type="AlphaFoldDB" id="A0A7J8YZY8"/>